<gene>
    <name evidence="6" type="ORF">B0T11DRAFT_286799</name>
</gene>
<evidence type="ECO:0000256" key="2">
    <source>
        <dbReference type="ARBA" id="ARBA00022741"/>
    </source>
</evidence>
<evidence type="ECO:0000313" key="7">
    <source>
        <dbReference type="Proteomes" id="UP000813385"/>
    </source>
</evidence>
<dbReference type="SUPFAM" id="SSF49879">
    <property type="entry name" value="SMAD/FHA domain"/>
    <property type="match status" value="1"/>
</dbReference>
<evidence type="ECO:0000313" key="6">
    <source>
        <dbReference type="EMBL" id="KAH7353426.1"/>
    </source>
</evidence>
<keyword evidence="2" id="KW-0547">Nucleotide-binding</keyword>
<dbReference type="PROSITE" id="PS50006">
    <property type="entry name" value="FHA_DOMAIN"/>
    <property type="match status" value="1"/>
</dbReference>
<accession>A0A8K0T7E7</accession>
<comment type="caution">
    <text evidence="6">The sequence shown here is derived from an EMBL/GenBank/DDBJ whole genome shotgun (WGS) entry which is preliminary data.</text>
</comment>
<dbReference type="FunFam" id="1.10.510.10:FF:000571">
    <property type="entry name" value="Maternal embryonic leucine zipper kinase"/>
    <property type="match status" value="1"/>
</dbReference>
<dbReference type="Gene3D" id="2.60.200.20">
    <property type="match status" value="1"/>
</dbReference>
<keyword evidence="3" id="KW-0067">ATP-binding</keyword>
<dbReference type="PROSITE" id="PS50011">
    <property type="entry name" value="PROTEIN_KINASE_DOM"/>
    <property type="match status" value="1"/>
</dbReference>
<dbReference type="Gene3D" id="1.10.510.10">
    <property type="entry name" value="Transferase(Phosphotransferase) domain 1"/>
    <property type="match status" value="1"/>
</dbReference>
<dbReference type="GO" id="GO:0005524">
    <property type="term" value="F:ATP binding"/>
    <property type="evidence" value="ECO:0007669"/>
    <property type="project" value="UniProtKB-KW"/>
</dbReference>
<dbReference type="GO" id="GO:0004672">
    <property type="term" value="F:protein kinase activity"/>
    <property type="evidence" value="ECO:0007669"/>
    <property type="project" value="InterPro"/>
</dbReference>
<name>A0A8K0T7E7_9PEZI</name>
<dbReference type="SMART" id="SM00240">
    <property type="entry name" value="FHA"/>
    <property type="match status" value="1"/>
</dbReference>
<proteinExistence type="inferred from homology"/>
<feature type="domain" description="Protein kinase" evidence="5">
    <location>
        <begin position="832"/>
        <end position="1095"/>
    </location>
</feature>
<dbReference type="InterPro" id="IPR008984">
    <property type="entry name" value="SMAD_FHA_dom_sf"/>
</dbReference>
<protein>
    <submittedName>
        <fullName evidence="6">Uncharacterized protein</fullName>
    </submittedName>
</protein>
<evidence type="ECO:0000256" key="1">
    <source>
        <dbReference type="ARBA" id="ARBA00005575"/>
    </source>
</evidence>
<reference evidence="6" key="1">
    <citation type="journal article" date="2021" name="Nat. Commun.">
        <title>Genetic determinants of endophytism in the Arabidopsis root mycobiome.</title>
        <authorList>
            <person name="Mesny F."/>
            <person name="Miyauchi S."/>
            <person name="Thiergart T."/>
            <person name="Pickel B."/>
            <person name="Atanasova L."/>
            <person name="Karlsson M."/>
            <person name="Huettel B."/>
            <person name="Barry K.W."/>
            <person name="Haridas S."/>
            <person name="Chen C."/>
            <person name="Bauer D."/>
            <person name="Andreopoulos W."/>
            <person name="Pangilinan J."/>
            <person name="LaButti K."/>
            <person name="Riley R."/>
            <person name="Lipzen A."/>
            <person name="Clum A."/>
            <person name="Drula E."/>
            <person name="Henrissat B."/>
            <person name="Kohler A."/>
            <person name="Grigoriev I.V."/>
            <person name="Martin F.M."/>
            <person name="Hacquard S."/>
        </authorList>
    </citation>
    <scope>NUCLEOTIDE SEQUENCE</scope>
    <source>
        <strain evidence="6">MPI-CAGE-AT-0016</strain>
    </source>
</reference>
<dbReference type="AlphaFoldDB" id="A0A8K0T7E7"/>
<sequence length="1160" mass="128896">MLVPRFPVISAHSLDASGSFQVTIYWRCTSRDSVCPWLPVLRNADPGYLSESKDDSSPLPNRAEASVRQLTQLCLLDLEHVAGQATADMNMAMMSRLADIRLWADGVGAIAQGGHSLDHRFQSRPNHLMLVKSLLIMLGDFVNEYADLLGARSAEGSDEALQHVDSTIENLAIIGVAIRRTGKASRRRKADVRFDPTEHSELRQHLEALILMRPSEAGLRAPIDAKELTVVQNRLIDANLRRRHRFVLAQKRSKGLRMPGFQPTERVAEGATTEEVPDSGLTGRVQGRTLERVNRAFNQVFINGIPADMASQSHASTAEGSLQYQPRRKFTPGVARTQITALAAEADFPKPPRPIDGRLIGKCPCCCQSMHRDDLTNPERWRQHIVEDLCPYTCIVENCPTPELLFTTRKEWEAHITTAHEPQWQCPLCEDEEVCLPTQESTVIHLNDRHFEDVESMTMPTLLAWAETERLGISNCPLCASFAPEDSPELINHVLKHVYEFSLRALPWPTPTLPDLSQLVGAFDLPDDEEKSQMLESWAISTNLGPSSALQVSSFDNVVAGEGDAIQTEPDFSGYVPSAEFFDETSSNNSSKLQVQLTELGQISESGSSGTRSPTASVVSVPYVQSAGGIDVEARGSWADTPTYFPETVYLSDGDETDASVVGDVGQAARPDEVDVDISRLPSPDLSFLNELTALKERSDDNYDGFGQLLPMDETAGSQPIYLEFLQGTVNMVYTYSFGRDPSCDVVIDDPRVSERHLEVWFDMEFHNATQLEPRIGLTALAPTYINSTLLLVDQKHKRLFDGDIIALHPKIRFEYARPGWRRLPPGFRDRYALLNKLESRAYWDRFLCAESSTRDMCAVKILRKEGKSDSNVDVSIEREIQIVKVARHPSIVGLKDVFETPSKAFLIFEHPPCGNLFDYVSVSGKIPEYLARNVFDQLSGAVKCLHEKQIVHRGITLENVFLYSNLVEHNVVKLGEFIMAVNIGNTGFSTGFAGDATYMAPEIFANDGRPGKPVDVWSLGVLLYICLCGFPPFSNELYNSPFDEGKLLEGLRFEYPSPEWDDVGDAALDLIDSLLVVDPENRFTIDQCIEHPWMLGADAAEAALYQRNIRDGKAVGGSIQRLRLGGKRKKPQTMSQVAELFGGATAEDEGASDPNFEYT</sequence>
<evidence type="ECO:0000256" key="3">
    <source>
        <dbReference type="ARBA" id="ARBA00022840"/>
    </source>
</evidence>
<dbReference type="InterPro" id="IPR011009">
    <property type="entry name" value="Kinase-like_dom_sf"/>
</dbReference>
<dbReference type="EMBL" id="JAGPXD010000005">
    <property type="protein sequence ID" value="KAH7353426.1"/>
    <property type="molecule type" value="Genomic_DNA"/>
</dbReference>
<dbReference type="SUPFAM" id="SSF56112">
    <property type="entry name" value="Protein kinase-like (PK-like)"/>
    <property type="match status" value="1"/>
</dbReference>
<dbReference type="Pfam" id="PF00498">
    <property type="entry name" value="FHA"/>
    <property type="match status" value="1"/>
</dbReference>
<dbReference type="InterPro" id="IPR000719">
    <property type="entry name" value="Prot_kinase_dom"/>
</dbReference>
<organism evidence="6 7">
    <name type="scientific">Plectosphaerella cucumerina</name>
    <dbReference type="NCBI Taxonomy" id="40658"/>
    <lineage>
        <taxon>Eukaryota</taxon>
        <taxon>Fungi</taxon>
        <taxon>Dikarya</taxon>
        <taxon>Ascomycota</taxon>
        <taxon>Pezizomycotina</taxon>
        <taxon>Sordariomycetes</taxon>
        <taxon>Hypocreomycetidae</taxon>
        <taxon>Glomerellales</taxon>
        <taxon>Plectosphaerellaceae</taxon>
        <taxon>Plectosphaerella</taxon>
    </lineage>
</organism>
<dbReference type="OrthoDB" id="20872at2759"/>
<dbReference type="PANTHER" id="PTHR24347">
    <property type="entry name" value="SERINE/THREONINE-PROTEIN KINASE"/>
    <property type="match status" value="1"/>
</dbReference>
<dbReference type="Pfam" id="PF00069">
    <property type="entry name" value="Pkinase"/>
    <property type="match status" value="1"/>
</dbReference>
<comment type="similarity">
    <text evidence="1">Belongs to the protein kinase superfamily. CAMK Ser/Thr protein kinase family. CHEK2 subfamily.</text>
</comment>
<keyword evidence="7" id="KW-1185">Reference proteome</keyword>
<dbReference type="CDD" id="cd00060">
    <property type="entry name" value="FHA"/>
    <property type="match status" value="1"/>
</dbReference>
<dbReference type="Proteomes" id="UP000813385">
    <property type="component" value="Unassembled WGS sequence"/>
</dbReference>
<evidence type="ECO:0000259" key="5">
    <source>
        <dbReference type="PROSITE" id="PS50011"/>
    </source>
</evidence>
<feature type="domain" description="FHA" evidence="4">
    <location>
        <begin position="736"/>
        <end position="791"/>
    </location>
</feature>
<evidence type="ECO:0000259" key="4">
    <source>
        <dbReference type="PROSITE" id="PS50006"/>
    </source>
</evidence>
<dbReference type="InterPro" id="IPR000253">
    <property type="entry name" value="FHA_dom"/>
</dbReference>